<evidence type="ECO:0000313" key="4">
    <source>
        <dbReference type="Proteomes" id="UP000033140"/>
    </source>
</evidence>
<evidence type="ECO:0008006" key="5">
    <source>
        <dbReference type="Google" id="ProtNLM"/>
    </source>
</evidence>
<dbReference type="EMBL" id="BACD03000031">
    <property type="protein sequence ID" value="GAO50312.1"/>
    <property type="molecule type" value="Genomic_DNA"/>
</dbReference>
<evidence type="ECO:0000256" key="2">
    <source>
        <dbReference type="SAM" id="MobiDB-lite"/>
    </source>
</evidence>
<dbReference type="PANTHER" id="PTHR22603">
    <property type="entry name" value="CHOLINE/ETHANOALAMINE KINASE"/>
    <property type="match status" value="1"/>
</dbReference>
<dbReference type="GO" id="GO:0004103">
    <property type="term" value="F:choline kinase activity"/>
    <property type="evidence" value="ECO:0007669"/>
    <property type="project" value="TreeGrafter"/>
</dbReference>
<sequence length="555" mass="63171">MLGLGHVCEGLNHYIERYIYDQEHHHSQHPLSGRYDTINSLFKVLRPLSRRRLPCPQQINAIMATVHTKSPRMRPTIPKSPLLRPSNSAPPRLLRRSSSHGSSGSDEGEVDETVPECDITLDNEAAPYEFSFAVLSILHKLQVPIWRHLPHSAAKSTTCTRISGALTNAVYLVKPPDNPVLPDHAFNPPPKLLLRVYGPRVAHLIDRPAELGMVARLSRQRIGPRLLGIFANGRFEQWLESEPLTKESMREPTTSEWIARRMKELHEGISLEQEEKAGGAAVWKNWDKWLAKAYEVIAQRRASSCPHITGRSGLAIGTKWEEFVDAVAKYREWLYSTSTDQTLVFAHNDTQYGNLLRLARPPSSALKPSRAHRQLVVIDFEYSGPSPRAYDVANHFCEWMADYHCSTPHFMDEKRYPTAEEQARFYKAYAEHMATTPRLSEFSLDGPVDTTSKNTIIETQIEKLEREVKVWRAASHAQWAIWGVIQAVTETPAISSDPAHPEDGEWNDVHEVAEEEEFDYLAYADQRMRLFWGDMVELGLAEGGSYPWEVKKIMD</sequence>
<feature type="region of interest" description="Disordered" evidence="2">
    <location>
        <begin position="68"/>
        <end position="113"/>
    </location>
</feature>
<proteinExistence type="inferred from homology"/>
<evidence type="ECO:0000313" key="3">
    <source>
        <dbReference type="EMBL" id="GAO50312.1"/>
    </source>
</evidence>
<dbReference type="GO" id="GO:0005737">
    <property type="term" value="C:cytoplasm"/>
    <property type="evidence" value="ECO:0007669"/>
    <property type="project" value="TreeGrafter"/>
</dbReference>
<protein>
    <recommendedName>
        <fullName evidence="5">Choline kinase N-terminal domain-containing protein</fullName>
    </recommendedName>
</protein>
<comment type="similarity">
    <text evidence="1">Belongs to the choline/ethanolamine kinase family.</text>
</comment>
<dbReference type="PANTHER" id="PTHR22603:SF93">
    <property type="entry name" value="RE24176P"/>
    <property type="match status" value="1"/>
</dbReference>
<reference evidence="3 4" key="3">
    <citation type="journal article" date="2015" name="Genome Announc.">
        <title>Draft Genome Sequence of the Archiascomycetous Yeast Saitoella complicata.</title>
        <authorList>
            <person name="Yamauchi K."/>
            <person name="Kondo S."/>
            <person name="Hamamoto M."/>
            <person name="Takahashi Y."/>
            <person name="Ogura Y."/>
            <person name="Hayashi T."/>
            <person name="Nishida H."/>
        </authorList>
    </citation>
    <scope>NUCLEOTIDE SEQUENCE [LARGE SCALE GENOMIC DNA]</scope>
    <source>
        <strain evidence="3 4">NRRL Y-17804</strain>
    </source>
</reference>
<reference evidence="3 4" key="1">
    <citation type="journal article" date="2011" name="J. Gen. Appl. Microbiol.">
        <title>Draft genome sequencing of the enigmatic yeast Saitoella complicata.</title>
        <authorList>
            <person name="Nishida H."/>
            <person name="Hamamoto M."/>
            <person name="Sugiyama J."/>
        </authorList>
    </citation>
    <scope>NUCLEOTIDE SEQUENCE [LARGE SCALE GENOMIC DNA]</scope>
    <source>
        <strain evidence="3 4">NRRL Y-17804</strain>
    </source>
</reference>
<dbReference type="Gene3D" id="3.90.1200.10">
    <property type="match status" value="1"/>
</dbReference>
<dbReference type="GO" id="GO:0004305">
    <property type="term" value="F:ethanolamine kinase activity"/>
    <property type="evidence" value="ECO:0007669"/>
    <property type="project" value="TreeGrafter"/>
</dbReference>
<dbReference type="STRING" id="698492.A0A0E9NKA6"/>
<name>A0A0E9NKA6_SAICN</name>
<comment type="caution">
    <text evidence="3">The sequence shown here is derived from an EMBL/GenBank/DDBJ whole genome shotgun (WGS) entry which is preliminary data.</text>
</comment>
<dbReference type="AlphaFoldDB" id="A0A0E9NKA6"/>
<dbReference type="CDD" id="cd05157">
    <property type="entry name" value="ETNK_euk"/>
    <property type="match status" value="1"/>
</dbReference>
<dbReference type="InterPro" id="IPR011009">
    <property type="entry name" value="Kinase-like_dom_sf"/>
</dbReference>
<dbReference type="Proteomes" id="UP000033140">
    <property type="component" value="Unassembled WGS sequence"/>
</dbReference>
<reference evidence="3 4" key="2">
    <citation type="journal article" date="2014" name="J. Gen. Appl. Microbiol.">
        <title>The early diverging ascomycetous budding yeast Saitoella complicata has three histone deacetylases belonging to the Clr6, Hos2, and Rpd3 lineages.</title>
        <authorList>
            <person name="Nishida H."/>
            <person name="Matsumoto T."/>
            <person name="Kondo S."/>
            <person name="Hamamoto M."/>
            <person name="Yoshikawa H."/>
        </authorList>
    </citation>
    <scope>NUCLEOTIDE SEQUENCE [LARGE SCALE GENOMIC DNA]</scope>
    <source>
        <strain evidence="3 4">NRRL Y-17804</strain>
    </source>
</reference>
<evidence type="ECO:0000256" key="1">
    <source>
        <dbReference type="ARBA" id="ARBA00038211"/>
    </source>
</evidence>
<dbReference type="GO" id="GO:0006646">
    <property type="term" value="P:phosphatidylethanolamine biosynthetic process"/>
    <property type="evidence" value="ECO:0007669"/>
    <property type="project" value="TreeGrafter"/>
</dbReference>
<dbReference type="SUPFAM" id="SSF56112">
    <property type="entry name" value="Protein kinase-like (PK-like)"/>
    <property type="match status" value="1"/>
</dbReference>
<dbReference type="Pfam" id="PF01633">
    <property type="entry name" value="Choline_kinase"/>
    <property type="match status" value="1"/>
</dbReference>
<accession>A0A0E9NKA6</accession>
<dbReference type="OMA" id="CEQVINW"/>
<gene>
    <name evidence="3" type="ORF">G7K_4442-t1</name>
</gene>
<organism evidence="3 4">
    <name type="scientific">Saitoella complicata (strain BCRC 22490 / CBS 7301 / JCM 7358 / NBRC 10748 / NRRL Y-17804)</name>
    <dbReference type="NCBI Taxonomy" id="698492"/>
    <lineage>
        <taxon>Eukaryota</taxon>
        <taxon>Fungi</taxon>
        <taxon>Dikarya</taxon>
        <taxon>Ascomycota</taxon>
        <taxon>Taphrinomycotina</taxon>
        <taxon>Taphrinomycotina incertae sedis</taxon>
        <taxon>Saitoella</taxon>
    </lineage>
</organism>
<feature type="compositionally biased region" description="Low complexity" evidence="2">
    <location>
        <begin position="80"/>
        <end position="92"/>
    </location>
</feature>
<keyword evidence="4" id="KW-1185">Reference proteome</keyword>
<dbReference type="Gene3D" id="3.30.200.20">
    <property type="entry name" value="Phosphorylase Kinase, domain 1"/>
    <property type="match status" value="1"/>
</dbReference>